<dbReference type="InterPro" id="IPR011453">
    <property type="entry name" value="DUF1559"/>
</dbReference>
<dbReference type="GO" id="GO:0015627">
    <property type="term" value="C:type II protein secretion system complex"/>
    <property type="evidence" value="ECO:0007669"/>
    <property type="project" value="InterPro"/>
</dbReference>
<feature type="domain" description="DUF1559" evidence="2">
    <location>
        <begin position="31"/>
        <end position="104"/>
    </location>
</feature>
<dbReference type="Pfam" id="PF07963">
    <property type="entry name" value="N_methyl"/>
    <property type="match status" value="1"/>
</dbReference>
<evidence type="ECO:0000259" key="2">
    <source>
        <dbReference type="Pfam" id="PF07596"/>
    </source>
</evidence>
<dbReference type="PANTHER" id="PTHR30093">
    <property type="entry name" value="GENERAL SECRETION PATHWAY PROTEIN G"/>
    <property type="match status" value="1"/>
</dbReference>
<dbReference type="InterPro" id="IPR000983">
    <property type="entry name" value="Bac_GSPG_pilin"/>
</dbReference>
<dbReference type="Proteomes" id="UP000235081">
    <property type="component" value="Unassembled WGS sequence"/>
</dbReference>
<organism evidence="3 4">
    <name type="scientific">Fischerella thermalis CCMEE 5318</name>
    <dbReference type="NCBI Taxonomy" id="2019666"/>
    <lineage>
        <taxon>Bacteria</taxon>
        <taxon>Bacillati</taxon>
        <taxon>Cyanobacteriota</taxon>
        <taxon>Cyanophyceae</taxon>
        <taxon>Nostocales</taxon>
        <taxon>Hapalosiphonaceae</taxon>
        <taxon>Fischerella</taxon>
    </lineage>
</organism>
<proteinExistence type="predicted"/>
<feature type="non-terminal residue" evidence="3">
    <location>
        <position position="127"/>
    </location>
</feature>
<reference evidence="3 4" key="1">
    <citation type="submission" date="2017-07" db="EMBL/GenBank/DDBJ databases">
        <title>Genomes of Fischerella (Mastigocladus) sp. strains.</title>
        <authorList>
            <person name="Miller S.R."/>
        </authorList>
    </citation>
    <scope>NUCLEOTIDE SEQUENCE [LARGE SCALE GENOMIC DNA]</scope>
    <source>
        <strain evidence="3 4">CCMEE 5318</strain>
    </source>
</reference>
<sequence length="127" mass="14324">MQRRAFTLIELLVVIAILAIIAALLFPVFSNARESARTTRCLSNLRQIAIALQLYLGDYSDTFPMNRFPDAQRPLSSEWGALQGSSYNWKRAVLPYLKSTQVWECPSNAYLWSADFLENFGGEGGDE</sequence>
<dbReference type="Pfam" id="PF07596">
    <property type="entry name" value="SBP_bac_10"/>
    <property type="match status" value="1"/>
</dbReference>
<evidence type="ECO:0000313" key="3">
    <source>
        <dbReference type="EMBL" id="PMB17269.1"/>
    </source>
</evidence>
<comment type="caution">
    <text evidence="3">The sequence shown here is derived from an EMBL/GenBank/DDBJ whole genome shotgun (WGS) entry which is preliminary data.</text>
</comment>
<dbReference type="EMBL" id="NMQE01000833">
    <property type="protein sequence ID" value="PMB17269.1"/>
    <property type="molecule type" value="Genomic_DNA"/>
</dbReference>
<dbReference type="PANTHER" id="PTHR30093:SF2">
    <property type="entry name" value="TYPE II SECRETION SYSTEM PROTEIN H"/>
    <property type="match status" value="1"/>
</dbReference>
<accession>A0A2N6L5W6</accession>
<dbReference type="PRINTS" id="PR00813">
    <property type="entry name" value="BCTERIALGSPG"/>
</dbReference>
<dbReference type="NCBIfam" id="TIGR02532">
    <property type="entry name" value="IV_pilin_GFxxxE"/>
    <property type="match status" value="1"/>
</dbReference>
<gene>
    <name evidence="3" type="ORF">CEN46_23965</name>
</gene>
<dbReference type="AlphaFoldDB" id="A0A2N6L5W6"/>
<evidence type="ECO:0000256" key="1">
    <source>
        <dbReference type="ARBA" id="ARBA00022481"/>
    </source>
</evidence>
<dbReference type="InterPro" id="IPR045584">
    <property type="entry name" value="Pilin-like"/>
</dbReference>
<dbReference type="InterPro" id="IPR012902">
    <property type="entry name" value="N_methyl_site"/>
</dbReference>
<dbReference type="GO" id="GO:0015628">
    <property type="term" value="P:protein secretion by the type II secretion system"/>
    <property type="evidence" value="ECO:0007669"/>
    <property type="project" value="InterPro"/>
</dbReference>
<name>A0A2N6L5W6_9CYAN</name>
<dbReference type="SUPFAM" id="SSF54523">
    <property type="entry name" value="Pili subunits"/>
    <property type="match status" value="1"/>
</dbReference>
<dbReference type="Gene3D" id="3.30.700.10">
    <property type="entry name" value="Glycoprotein, Type 4 Pilin"/>
    <property type="match status" value="1"/>
</dbReference>
<protein>
    <recommendedName>
        <fullName evidence="2">DUF1559 domain-containing protein</fullName>
    </recommendedName>
</protein>
<keyword evidence="1" id="KW-0488">Methylation</keyword>
<dbReference type="RefSeq" id="WP_146008791.1">
    <property type="nucleotide sequence ID" value="NZ_NMQE01000833.1"/>
</dbReference>
<evidence type="ECO:0000313" key="4">
    <source>
        <dbReference type="Proteomes" id="UP000235081"/>
    </source>
</evidence>